<proteinExistence type="predicted"/>
<feature type="transmembrane region" description="Helical" evidence="2">
    <location>
        <begin position="9"/>
        <end position="29"/>
    </location>
</feature>
<keyword evidence="1" id="KW-0175">Coiled coil</keyword>
<feature type="coiled-coil region" evidence="1">
    <location>
        <begin position="68"/>
        <end position="95"/>
    </location>
</feature>
<keyword evidence="2" id="KW-1133">Transmembrane helix</keyword>
<name>A0ABX9BBE9_9BACL</name>
<accession>A0ABX9BBE9</accession>
<feature type="transmembrane region" description="Helical" evidence="2">
    <location>
        <begin position="49"/>
        <end position="69"/>
    </location>
</feature>
<gene>
    <name evidence="3" type="ORF">DET54_1253</name>
</gene>
<evidence type="ECO:0000256" key="2">
    <source>
        <dbReference type="SAM" id="Phobius"/>
    </source>
</evidence>
<evidence type="ECO:0000256" key="1">
    <source>
        <dbReference type="SAM" id="Coils"/>
    </source>
</evidence>
<keyword evidence="2" id="KW-0812">Transmembrane</keyword>
<evidence type="ECO:0000313" key="4">
    <source>
        <dbReference type="Proteomes" id="UP000248827"/>
    </source>
</evidence>
<dbReference type="Proteomes" id="UP000248827">
    <property type="component" value="Unassembled WGS sequence"/>
</dbReference>
<dbReference type="EMBL" id="QLLI01000025">
    <property type="protein sequence ID" value="RAI84425.1"/>
    <property type="molecule type" value="Genomic_DNA"/>
</dbReference>
<dbReference type="RefSeq" id="WP_111621499.1">
    <property type="nucleotide sequence ID" value="NZ_QLLI01000025.1"/>
</dbReference>
<reference evidence="3 4" key="1">
    <citation type="submission" date="2018-06" db="EMBL/GenBank/DDBJ databases">
        <title>Freshwater and sediment microbial communities from various areas in North America, analyzing microbe dynamics in response to fracking.</title>
        <authorList>
            <person name="Lamendella R."/>
        </authorList>
    </citation>
    <scope>NUCLEOTIDE SEQUENCE [LARGE SCALE GENOMIC DNA]</scope>
    <source>
        <strain evidence="3 4">NG-13</strain>
    </source>
</reference>
<sequence>MKNNKSKKYTWIFIIIASILFIISIPFIINEAYKVNTGYKTMWDASDVLAFYGSFLGFVGTSFLGYLALRQNIKANQINDRLSQLEKERFKLELQPFVVVTNWKIKLKRINEIIQNPKELFIEIGTIEDKEKICCCLSLNFTNTSNSFSIINYIGAEVYKQNDYIEKWSNSTSNQPNSKLYLAGGETGEILFYCSREKMRTFQAKRISLELLLENRFSEKYIENFDVIIPQLDIDNNYIHLVAQNYEISKF</sequence>
<evidence type="ECO:0008006" key="5">
    <source>
        <dbReference type="Google" id="ProtNLM"/>
    </source>
</evidence>
<keyword evidence="4" id="KW-1185">Reference proteome</keyword>
<evidence type="ECO:0000313" key="3">
    <source>
        <dbReference type="EMBL" id="RAI84425.1"/>
    </source>
</evidence>
<protein>
    <recommendedName>
        <fullName evidence="5">Phage abortive infection protein</fullName>
    </recommendedName>
</protein>
<comment type="caution">
    <text evidence="3">The sequence shown here is derived from an EMBL/GenBank/DDBJ whole genome shotgun (WGS) entry which is preliminary data.</text>
</comment>
<organism evidence="3 4">
    <name type="scientific">Paenibacillus pabuli</name>
    <dbReference type="NCBI Taxonomy" id="1472"/>
    <lineage>
        <taxon>Bacteria</taxon>
        <taxon>Bacillati</taxon>
        <taxon>Bacillota</taxon>
        <taxon>Bacilli</taxon>
        <taxon>Bacillales</taxon>
        <taxon>Paenibacillaceae</taxon>
        <taxon>Paenibacillus</taxon>
    </lineage>
</organism>
<keyword evidence="2" id="KW-0472">Membrane</keyword>